<dbReference type="NCBIfam" id="TIGR01145">
    <property type="entry name" value="ATP_synt_delta"/>
    <property type="match status" value="1"/>
</dbReference>
<dbReference type="PANTHER" id="PTHR11910">
    <property type="entry name" value="ATP SYNTHASE DELTA CHAIN"/>
    <property type="match status" value="1"/>
</dbReference>
<comment type="function">
    <text evidence="7">F(1)F(0) ATP synthase produces ATP from ADP in the presence of a proton or sodium gradient. F-type ATPases consist of two structural domains, F(1) containing the extramembraneous catalytic core and F(0) containing the membrane proton channel, linked together by a central stalk and a peripheral stalk. During catalysis, ATP synthesis in the catalytic domain of F(1) is coupled via a rotary mechanism of the central stalk subunits to proton translocation.</text>
</comment>
<keyword evidence="5 7" id="KW-0472">Membrane</keyword>
<evidence type="ECO:0000313" key="9">
    <source>
        <dbReference type="Proteomes" id="UP000236728"/>
    </source>
</evidence>
<dbReference type="Gene3D" id="1.10.520.20">
    <property type="entry name" value="N-terminal domain of the delta subunit of the F1F0-ATP synthase"/>
    <property type="match status" value="1"/>
</dbReference>
<comment type="subcellular location">
    <subcellularLocation>
        <location evidence="7">Cell membrane</location>
        <topology evidence="7">Peripheral membrane protein</topology>
    </subcellularLocation>
    <subcellularLocation>
        <location evidence="1">Membrane</location>
    </subcellularLocation>
</comment>
<dbReference type="AlphaFoldDB" id="A0A1H5ZDN2"/>
<name>A0A1H5ZDN2_9BACT</name>
<protein>
    <recommendedName>
        <fullName evidence="7">ATP synthase subunit delta</fullName>
    </recommendedName>
    <alternativeName>
        <fullName evidence="7">ATP synthase F(1) sector subunit delta</fullName>
    </alternativeName>
    <alternativeName>
        <fullName evidence="7">F-type ATPase subunit delta</fullName>
        <shortName evidence="7">F-ATPase subunit delta</shortName>
    </alternativeName>
</protein>
<keyword evidence="3 7" id="KW-0375">Hydrogen ion transport</keyword>
<dbReference type="Proteomes" id="UP000236728">
    <property type="component" value="Unassembled WGS sequence"/>
</dbReference>
<evidence type="ECO:0000313" key="8">
    <source>
        <dbReference type="EMBL" id="SEG34381.1"/>
    </source>
</evidence>
<dbReference type="OrthoDB" id="9802471at2"/>
<evidence type="ECO:0000256" key="5">
    <source>
        <dbReference type="ARBA" id="ARBA00023136"/>
    </source>
</evidence>
<dbReference type="GO" id="GO:0005886">
    <property type="term" value="C:plasma membrane"/>
    <property type="evidence" value="ECO:0007669"/>
    <property type="project" value="UniProtKB-SubCell"/>
</dbReference>
<gene>
    <name evidence="7" type="primary">atpH</name>
    <name evidence="8" type="ORF">SAMN05421819_2594</name>
</gene>
<proteinExistence type="inferred from homology"/>
<keyword evidence="7" id="KW-1003">Cell membrane</keyword>
<dbReference type="SUPFAM" id="SSF47928">
    <property type="entry name" value="N-terminal domain of the delta subunit of the F1F0-ATP synthase"/>
    <property type="match status" value="1"/>
</dbReference>
<dbReference type="Pfam" id="PF00213">
    <property type="entry name" value="OSCP"/>
    <property type="match status" value="1"/>
</dbReference>
<evidence type="ECO:0000256" key="7">
    <source>
        <dbReference type="HAMAP-Rule" id="MF_01416"/>
    </source>
</evidence>
<dbReference type="InterPro" id="IPR026015">
    <property type="entry name" value="ATP_synth_OSCP/delta_N_sf"/>
</dbReference>
<organism evidence="8 9">
    <name type="scientific">Bryocella elongata</name>
    <dbReference type="NCBI Taxonomy" id="863522"/>
    <lineage>
        <taxon>Bacteria</taxon>
        <taxon>Pseudomonadati</taxon>
        <taxon>Acidobacteriota</taxon>
        <taxon>Terriglobia</taxon>
        <taxon>Terriglobales</taxon>
        <taxon>Acidobacteriaceae</taxon>
        <taxon>Bryocella</taxon>
    </lineage>
</organism>
<comment type="similarity">
    <text evidence="7">Belongs to the ATPase delta chain family.</text>
</comment>
<comment type="function">
    <text evidence="7">This protein is part of the stalk that links CF(0) to CF(1). It either transmits conformational changes from CF(0) to CF(1) or is implicated in proton conduction.</text>
</comment>
<dbReference type="GO" id="GO:0045259">
    <property type="term" value="C:proton-transporting ATP synthase complex"/>
    <property type="evidence" value="ECO:0007669"/>
    <property type="project" value="UniProtKB-KW"/>
</dbReference>
<keyword evidence="4 7" id="KW-0406">Ion transport</keyword>
<accession>A0A1H5ZDN2</accession>
<evidence type="ECO:0000256" key="2">
    <source>
        <dbReference type="ARBA" id="ARBA00022448"/>
    </source>
</evidence>
<dbReference type="RefSeq" id="WP_103933481.1">
    <property type="nucleotide sequence ID" value="NZ_FNVA01000004.1"/>
</dbReference>
<keyword evidence="9" id="KW-1185">Reference proteome</keyword>
<keyword evidence="2 7" id="KW-0813">Transport</keyword>
<dbReference type="GO" id="GO:0046933">
    <property type="term" value="F:proton-transporting ATP synthase activity, rotational mechanism"/>
    <property type="evidence" value="ECO:0007669"/>
    <property type="project" value="UniProtKB-UniRule"/>
</dbReference>
<dbReference type="HAMAP" id="MF_01416">
    <property type="entry name" value="ATP_synth_delta_bact"/>
    <property type="match status" value="1"/>
</dbReference>
<evidence type="ECO:0000256" key="4">
    <source>
        <dbReference type="ARBA" id="ARBA00023065"/>
    </source>
</evidence>
<keyword evidence="6 7" id="KW-0066">ATP synthesis</keyword>
<dbReference type="EMBL" id="FNVA01000004">
    <property type="protein sequence ID" value="SEG34381.1"/>
    <property type="molecule type" value="Genomic_DNA"/>
</dbReference>
<reference evidence="8 9" key="1">
    <citation type="submission" date="2016-10" db="EMBL/GenBank/DDBJ databases">
        <authorList>
            <person name="de Groot N.N."/>
        </authorList>
    </citation>
    <scope>NUCLEOTIDE SEQUENCE [LARGE SCALE GENOMIC DNA]</scope>
    <source>
        <strain evidence="8 9">DSM 22489</strain>
    </source>
</reference>
<evidence type="ECO:0000256" key="1">
    <source>
        <dbReference type="ARBA" id="ARBA00004370"/>
    </source>
</evidence>
<evidence type="ECO:0000256" key="3">
    <source>
        <dbReference type="ARBA" id="ARBA00022781"/>
    </source>
</evidence>
<dbReference type="InterPro" id="IPR000711">
    <property type="entry name" value="ATPase_OSCP/dsu"/>
</dbReference>
<evidence type="ECO:0000256" key="6">
    <source>
        <dbReference type="ARBA" id="ARBA00023310"/>
    </source>
</evidence>
<sequence length="183" mass="19517">MAAVDLRYARALAQVVEEQKLDTAAVQQQVADFADLLDESFELREVLSDPSIPESQKVGVLDGLSAKLGLNKTVRNFLAVVVGHERLHELRGILEGFAGIIDEEKKIAEAEIVTARPLDAASKQLLEAKVAELAGGETVRATYREDPSLLGGAVVKLGSTVYDGSVKAQLEQLKAKLVAAVAA</sequence>
<keyword evidence="7" id="KW-0139">CF(1)</keyword>
<dbReference type="PRINTS" id="PR00125">
    <property type="entry name" value="ATPASEDELTA"/>
</dbReference>